<sequence>MPNILLRIEKNGDILYSMSTLNIYEETRVEDSFYGINFQARDEVNHT</sequence>
<dbReference type="AlphaFoldDB" id="A0A5B7IZ94"/>
<dbReference type="EMBL" id="VSRR010074889">
    <property type="protein sequence ID" value="MPC87573.1"/>
    <property type="molecule type" value="Genomic_DNA"/>
</dbReference>
<reference evidence="1 2" key="1">
    <citation type="submission" date="2019-05" db="EMBL/GenBank/DDBJ databases">
        <title>Another draft genome of Portunus trituberculatus and its Hox gene families provides insights of decapod evolution.</title>
        <authorList>
            <person name="Jeong J.-H."/>
            <person name="Song I."/>
            <person name="Kim S."/>
            <person name="Choi T."/>
            <person name="Kim D."/>
            <person name="Ryu S."/>
            <person name="Kim W."/>
        </authorList>
    </citation>
    <scope>NUCLEOTIDE SEQUENCE [LARGE SCALE GENOMIC DNA]</scope>
    <source>
        <tissue evidence="1">Muscle</tissue>
    </source>
</reference>
<gene>
    <name evidence="1" type="ORF">E2C01_082439</name>
</gene>
<comment type="caution">
    <text evidence="1">The sequence shown here is derived from an EMBL/GenBank/DDBJ whole genome shotgun (WGS) entry which is preliminary data.</text>
</comment>
<accession>A0A5B7IZ94</accession>
<evidence type="ECO:0000313" key="2">
    <source>
        <dbReference type="Proteomes" id="UP000324222"/>
    </source>
</evidence>
<name>A0A5B7IZ94_PORTR</name>
<evidence type="ECO:0000313" key="1">
    <source>
        <dbReference type="EMBL" id="MPC87573.1"/>
    </source>
</evidence>
<organism evidence="1 2">
    <name type="scientific">Portunus trituberculatus</name>
    <name type="common">Swimming crab</name>
    <name type="synonym">Neptunus trituberculatus</name>
    <dbReference type="NCBI Taxonomy" id="210409"/>
    <lineage>
        <taxon>Eukaryota</taxon>
        <taxon>Metazoa</taxon>
        <taxon>Ecdysozoa</taxon>
        <taxon>Arthropoda</taxon>
        <taxon>Crustacea</taxon>
        <taxon>Multicrustacea</taxon>
        <taxon>Malacostraca</taxon>
        <taxon>Eumalacostraca</taxon>
        <taxon>Eucarida</taxon>
        <taxon>Decapoda</taxon>
        <taxon>Pleocyemata</taxon>
        <taxon>Brachyura</taxon>
        <taxon>Eubrachyura</taxon>
        <taxon>Portunoidea</taxon>
        <taxon>Portunidae</taxon>
        <taxon>Portuninae</taxon>
        <taxon>Portunus</taxon>
    </lineage>
</organism>
<proteinExistence type="predicted"/>
<protein>
    <submittedName>
        <fullName evidence="1">Uncharacterized protein</fullName>
    </submittedName>
</protein>
<keyword evidence="2" id="KW-1185">Reference proteome</keyword>
<dbReference type="Proteomes" id="UP000324222">
    <property type="component" value="Unassembled WGS sequence"/>
</dbReference>